<evidence type="ECO:0000256" key="1">
    <source>
        <dbReference type="ARBA" id="ARBA00022448"/>
    </source>
</evidence>
<evidence type="ECO:0000259" key="4">
    <source>
        <dbReference type="PROSITE" id="PS50893"/>
    </source>
</evidence>
<sequence>MAKAIEVKNFTKKYKDVIALDDVTININLGKITGVMGPNASGKTTLLKALAGFIRPDNGEILFAGEKINKFDKNKLAYLPDEKFLFDYQSIKEAGFMYKDFFADFNYDLFEKTLEYFHLNPQAKIAGLSKGDYKKLGLCLNLARNAELYIFDEPLDGLDPISTTKIIDLIIDKMNDEKTFIISTHQIANIENLFDEAIFLSRGSIHDFGDARNIRERHDMDLADYYDEIYLG</sequence>
<dbReference type="InterPro" id="IPR003439">
    <property type="entry name" value="ABC_transporter-like_ATP-bd"/>
</dbReference>
<evidence type="ECO:0000313" key="5">
    <source>
        <dbReference type="EMBL" id="MFO3716653.1"/>
    </source>
</evidence>
<dbReference type="PROSITE" id="PS50893">
    <property type="entry name" value="ABC_TRANSPORTER_2"/>
    <property type="match status" value="1"/>
</dbReference>
<gene>
    <name evidence="5" type="ORF">ACCQ40_07775</name>
</gene>
<dbReference type="GO" id="GO:0005524">
    <property type="term" value="F:ATP binding"/>
    <property type="evidence" value="ECO:0007669"/>
    <property type="project" value="UniProtKB-KW"/>
</dbReference>
<dbReference type="Pfam" id="PF00005">
    <property type="entry name" value="ABC_tran"/>
    <property type="match status" value="1"/>
</dbReference>
<comment type="caution">
    <text evidence="5">The sequence shown here is derived from an EMBL/GenBank/DDBJ whole genome shotgun (WGS) entry which is preliminary data.</text>
</comment>
<protein>
    <submittedName>
        <fullName evidence="5">ABC transporter ATP-binding protein</fullName>
    </submittedName>
</protein>
<dbReference type="Gene3D" id="3.40.50.300">
    <property type="entry name" value="P-loop containing nucleotide triphosphate hydrolases"/>
    <property type="match status" value="1"/>
</dbReference>
<evidence type="ECO:0000256" key="2">
    <source>
        <dbReference type="ARBA" id="ARBA00022741"/>
    </source>
</evidence>
<dbReference type="PANTHER" id="PTHR42939">
    <property type="entry name" value="ABC TRANSPORTER ATP-BINDING PROTEIN ALBC-RELATED"/>
    <property type="match status" value="1"/>
</dbReference>
<feature type="domain" description="ABC transporter" evidence="4">
    <location>
        <begin position="5"/>
        <end position="227"/>
    </location>
</feature>
<dbReference type="InterPro" id="IPR003593">
    <property type="entry name" value="AAA+_ATPase"/>
</dbReference>
<dbReference type="SUPFAM" id="SSF52540">
    <property type="entry name" value="P-loop containing nucleoside triphosphate hydrolases"/>
    <property type="match status" value="1"/>
</dbReference>
<keyword evidence="6" id="KW-1185">Reference proteome</keyword>
<evidence type="ECO:0000256" key="3">
    <source>
        <dbReference type="ARBA" id="ARBA00022840"/>
    </source>
</evidence>
<keyword evidence="3 5" id="KW-0067">ATP-binding</keyword>
<dbReference type="EMBL" id="JBGMEH010000008">
    <property type="protein sequence ID" value="MFO3716653.1"/>
    <property type="molecule type" value="Genomic_DNA"/>
</dbReference>
<accession>A0ABW9MXU0</accession>
<dbReference type="Proteomes" id="UP001638015">
    <property type="component" value="Unassembled WGS sequence"/>
</dbReference>
<dbReference type="InterPro" id="IPR027417">
    <property type="entry name" value="P-loop_NTPase"/>
</dbReference>
<proteinExistence type="predicted"/>
<evidence type="ECO:0000313" key="6">
    <source>
        <dbReference type="Proteomes" id="UP001638015"/>
    </source>
</evidence>
<dbReference type="CDD" id="cd03230">
    <property type="entry name" value="ABC_DR_subfamily_A"/>
    <property type="match status" value="1"/>
</dbReference>
<name>A0ABW9MXU0_9FIRM</name>
<keyword evidence="1" id="KW-0813">Transport</keyword>
<keyword evidence="2" id="KW-0547">Nucleotide-binding</keyword>
<dbReference type="RefSeq" id="WP_410033280.1">
    <property type="nucleotide sequence ID" value="NZ_JBGMEH010000008.1"/>
</dbReference>
<dbReference type="PANTHER" id="PTHR42939:SF1">
    <property type="entry name" value="ABC TRANSPORTER ATP-BINDING PROTEIN ALBC-RELATED"/>
    <property type="match status" value="1"/>
</dbReference>
<reference evidence="5 6" key="1">
    <citation type="journal article" date="2025" name="Anaerobe">
        <title>Description of Anaerococcus kampingiae sp. nov., Anaerococcus groningensis sp. nov., Anaerococcus martiniensis sp. nov., and Anaerococcus cruorum sp. nov., isolated from human clinical specimens.</title>
        <authorList>
            <person name="Boiten K.E."/>
            <person name="Meijer J."/>
            <person name="van Wezel E.M."/>
            <person name="Veloo A.C.M."/>
        </authorList>
    </citation>
    <scope>NUCLEOTIDE SEQUENCE [LARGE SCALE GENOMIC DNA]</scope>
    <source>
        <strain evidence="5 6">ENR1039</strain>
    </source>
</reference>
<organism evidence="5 6">
    <name type="scientific">Anaerococcus cruorum</name>
    <dbReference type="NCBI Taxonomy" id="3115617"/>
    <lineage>
        <taxon>Bacteria</taxon>
        <taxon>Bacillati</taxon>
        <taxon>Bacillota</taxon>
        <taxon>Tissierellia</taxon>
        <taxon>Tissierellales</taxon>
        <taxon>Peptoniphilaceae</taxon>
        <taxon>Anaerococcus</taxon>
    </lineage>
</organism>
<dbReference type="SMART" id="SM00382">
    <property type="entry name" value="AAA"/>
    <property type="match status" value="1"/>
</dbReference>
<dbReference type="InterPro" id="IPR051782">
    <property type="entry name" value="ABC_Transporter_VariousFunc"/>
</dbReference>